<dbReference type="SUPFAM" id="SSF46966">
    <property type="entry name" value="Spectrin repeat"/>
    <property type="match status" value="1"/>
</dbReference>
<name>A0A8S2FW17_9BILA</name>
<dbReference type="EMBL" id="CAJOBA010066944">
    <property type="protein sequence ID" value="CAF4368018.1"/>
    <property type="molecule type" value="Genomic_DNA"/>
</dbReference>
<keyword evidence="1" id="KW-0175">Coiled coil</keyword>
<accession>A0A8S2FW17</accession>
<dbReference type="EMBL" id="CAJNOK010044098">
    <property type="protein sequence ID" value="CAF1572819.1"/>
    <property type="molecule type" value="Genomic_DNA"/>
</dbReference>
<dbReference type="AlphaFoldDB" id="A0A8S2FW17"/>
<protein>
    <submittedName>
        <fullName evidence="2">Uncharacterized protein</fullName>
    </submittedName>
</protein>
<sequence>MPIEMRLERLKMLSEKVDEANNHIRELSRTQRLLTSKGHRLEQIGGGGSISELSSNLKTIESQLNNEIERMERAVQAEINLHEIEKELDVYMNTCAEQLKSSQYHPEKSTIYQTVSDRLIQAEHGFEKLLTLSERLSHDIPTEQFDVIQHSIQRRQERLQTLIKSCSQSKLDHEQMLKTQHKLHEELFSLHDWLKRLTNDLSYPIELNLSLNSVNDAQDVVTQLTSSIDQRLAHLEQLLHDESSLLTSNKGEVYTQQTRERLEELEQTKQQIQSLLNQRRHTLEDIHQRMSQFLKVVNDVKTTIRLNEAVKLSDSLRPHLRNNARDLCDTQIRNHHQIIEDL</sequence>
<evidence type="ECO:0000313" key="3">
    <source>
        <dbReference type="EMBL" id="CAF4368018.1"/>
    </source>
</evidence>
<comment type="caution">
    <text evidence="2">The sequence shown here is derived from an EMBL/GenBank/DDBJ whole genome shotgun (WGS) entry which is preliminary data.</text>
</comment>
<evidence type="ECO:0000256" key="1">
    <source>
        <dbReference type="SAM" id="Coils"/>
    </source>
</evidence>
<gene>
    <name evidence="2" type="ORF">OVA965_LOCUS40462</name>
    <name evidence="3" type="ORF">TMI583_LOCUS41902</name>
</gene>
<reference evidence="2" key="1">
    <citation type="submission" date="2021-02" db="EMBL/GenBank/DDBJ databases">
        <authorList>
            <person name="Nowell W R."/>
        </authorList>
    </citation>
    <scope>NUCLEOTIDE SEQUENCE</scope>
</reference>
<feature type="coiled-coil region" evidence="1">
    <location>
        <begin position="10"/>
        <end position="94"/>
    </location>
</feature>
<dbReference type="Proteomes" id="UP000677228">
    <property type="component" value="Unassembled WGS sequence"/>
</dbReference>
<feature type="coiled-coil region" evidence="1">
    <location>
        <begin position="255"/>
        <end position="285"/>
    </location>
</feature>
<dbReference type="Proteomes" id="UP000682733">
    <property type="component" value="Unassembled WGS sequence"/>
</dbReference>
<feature type="non-terminal residue" evidence="2">
    <location>
        <position position="1"/>
    </location>
</feature>
<proteinExistence type="predicted"/>
<organism evidence="2 4">
    <name type="scientific">Didymodactylos carnosus</name>
    <dbReference type="NCBI Taxonomy" id="1234261"/>
    <lineage>
        <taxon>Eukaryota</taxon>
        <taxon>Metazoa</taxon>
        <taxon>Spiralia</taxon>
        <taxon>Gnathifera</taxon>
        <taxon>Rotifera</taxon>
        <taxon>Eurotatoria</taxon>
        <taxon>Bdelloidea</taxon>
        <taxon>Philodinida</taxon>
        <taxon>Philodinidae</taxon>
        <taxon>Didymodactylos</taxon>
    </lineage>
</organism>
<evidence type="ECO:0000313" key="2">
    <source>
        <dbReference type="EMBL" id="CAF1572819.1"/>
    </source>
</evidence>
<dbReference type="Gene3D" id="1.20.58.60">
    <property type="match status" value="1"/>
</dbReference>
<evidence type="ECO:0000313" key="4">
    <source>
        <dbReference type="Proteomes" id="UP000677228"/>
    </source>
</evidence>
<feature type="non-terminal residue" evidence="2">
    <location>
        <position position="342"/>
    </location>
</feature>